<dbReference type="EMBL" id="KL218256">
    <property type="protein sequence ID" value="KFP03579.1"/>
    <property type="molecule type" value="Genomic_DNA"/>
</dbReference>
<sequence>SEAEKSEIVVETFSTSSGNTYTILEVEEAGKTDIPETYLTKYEEESLPVYLKHGLIKETIFVELKKQIRLCFFEHLEKWFAEALSSSCVFVAAKKKKLNSELQQCLHLHQQRPVDIERNIYNFRAAELLLHKEYLEHHCGELKRALGREKAEFRKFSDQQNNMIKNLHSQISDMESVFLNAPVTEKFISFKSNLRPELRNHLEMIQVSLRGYRNYLDEAFGKLKDSNVHFLKDCR</sequence>
<accession>A0A091I4S1</accession>
<keyword evidence="2" id="KW-1185">Reference proteome</keyword>
<name>A0A091I4S1_CALAN</name>
<dbReference type="PANTHER" id="PTHR21444:SF14">
    <property type="entry name" value="COILED-COIL DOMAIN-CONTAINING PROTEIN 180"/>
    <property type="match status" value="1"/>
</dbReference>
<reference evidence="1 2" key="1">
    <citation type="submission" date="2014-04" db="EMBL/GenBank/DDBJ databases">
        <title>Genome evolution of avian class.</title>
        <authorList>
            <person name="Zhang G."/>
            <person name="Li C."/>
        </authorList>
    </citation>
    <scope>NUCLEOTIDE SEQUENCE [LARGE SCALE GENOMIC DNA]</scope>
    <source>
        <strain evidence="1">BGI_N300</strain>
    </source>
</reference>
<evidence type="ECO:0000313" key="2">
    <source>
        <dbReference type="Proteomes" id="UP000054308"/>
    </source>
</evidence>
<protein>
    <recommendedName>
        <fullName evidence="3">Coiled-coil domain-containing protein 180</fullName>
    </recommendedName>
</protein>
<dbReference type="AlphaFoldDB" id="A0A091I4S1"/>
<organism evidence="1 2">
    <name type="scientific">Calypte anna</name>
    <name type="common">Anna's hummingbird</name>
    <name type="synonym">Archilochus anna</name>
    <dbReference type="NCBI Taxonomy" id="9244"/>
    <lineage>
        <taxon>Eukaryota</taxon>
        <taxon>Metazoa</taxon>
        <taxon>Chordata</taxon>
        <taxon>Craniata</taxon>
        <taxon>Vertebrata</taxon>
        <taxon>Euteleostomi</taxon>
        <taxon>Archelosauria</taxon>
        <taxon>Archosauria</taxon>
        <taxon>Dinosauria</taxon>
        <taxon>Saurischia</taxon>
        <taxon>Theropoda</taxon>
        <taxon>Coelurosauria</taxon>
        <taxon>Aves</taxon>
        <taxon>Neognathae</taxon>
        <taxon>Neoaves</taxon>
        <taxon>Strisores</taxon>
        <taxon>Apodiformes</taxon>
        <taxon>Trochilidae</taxon>
        <taxon>Calypte</taxon>
    </lineage>
</organism>
<evidence type="ECO:0008006" key="3">
    <source>
        <dbReference type="Google" id="ProtNLM"/>
    </source>
</evidence>
<dbReference type="PANTHER" id="PTHR21444">
    <property type="entry name" value="COILED-COIL DOMAIN-CONTAINING PROTEIN 180"/>
    <property type="match status" value="1"/>
</dbReference>
<gene>
    <name evidence="1" type="ORF">N300_08818</name>
</gene>
<dbReference type="STRING" id="9244.A0A091I4S1"/>
<evidence type="ECO:0000313" key="1">
    <source>
        <dbReference type="EMBL" id="KFP03579.1"/>
    </source>
</evidence>
<feature type="non-terminal residue" evidence="1">
    <location>
        <position position="1"/>
    </location>
</feature>
<feature type="non-terminal residue" evidence="1">
    <location>
        <position position="235"/>
    </location>
</feature>
<proteinExistence type="predicted"/>
<dbReference type="Proteomes" id="UP000054308">
    <property type="component" value="Unassembled WGS sequence"/>
</dbReference>